<accession>A0A5B8XTC4</accession>
<evidence type="ECO:0000313" key="4">
    <source>
        <dbReference type="EMBL" id="QED29162.1"/>
    </source>
</evidence>
<dbReference type="Proteomes" id="UP000321595">
    <property type="component" value="Chromosome"/>
</dbReference>
<dbReference type="SUPFAM" id="SSF49373">
    <property type="entry name" value="Invasin/intimin cell-adhesion fragments"/>
    <property type="match status" value="2"/>
</dbReference>
<dbReference type="InterPro" id="IPR000408">
    <property type="entry name" value="Reg_chr_condens"/>
</dbReference>
<feature type="signal peptide" evidence="2">
    <location>
        <begin position="1"/>
        <end position="21"/>
    </location>
</feature>
<dbReference type="PROSITE" id="PS51257">
    <property type="entry name" value="PROKAR_LIPOPROTEIN"/>
    <property type="match status" value="1"/>
</dbReference>
<evidence type="ECO:0000256" key="2">
    <source>
        <dbReference type="SAM" id="SignalP"/>
    </source>
</evidence>
<feature type="chain" id="PRO_5022978233" description="BIG2 domain-containing protein" evidence="2">
    <location>
        <begin position="22"/>
        <end position="771"/>
    </location>
</feature>
<dbReference type="PRINTS" id="PR00633">
    <property type="entry name" value="RCCNDNSATION"/>
</dbReference>
<dbReference type="InterPro" id="IPR051210">
    <property type="entry name" value="Ub_ligase/GEF_domain"/>
</dbReference>
<dbReference type="RefSeq" id="WP_146962290.1">
    <property type="nucleotide sequence ID" value="NZ_CP042467.1"/>
</dbReference>
<organism evidence="4 5">
    <name type="scientific">Microvenator marinus</name>
    <dbReference type="NCBI Taxonomy" id="2600177"/>
    <lineage>
        <taxon>Bacteria</taxon>
        <taxon>Deltaproteobacteria</taxon>
        <taxon>Bradymonadales</taxon>
        <taxon>Microvenatoraceae</taxon>
        <taxon>Microvenator</taxon>
    </lineage>
</organism>
<dbReference type="Gene3D" id="2.60.40.1080">
    <property type="match status" value="2"/>
</dbReference>
<dbReference type="Pfam" id="PF02368">
    <property type="entry name" value="Big_2"/>
    <property type="match status" value="3"/>
</dbReference>
<dbReference type="OrthoDB" id="5479405at2"/>
<feature type="domain" description="BIG2" evidence="3">
    <location>
        <begin position="64"/>
        <end position="142"/>
    </location>
</feature>
<dbReference type="EMBL" id="CP042467">
    <property type="protein sequence ID" value="QED29162.1"/>
    <property type="molecule type" value="Genomic_DNA"/>
</dbReference>
<keyword evidence="1" id="KW-0677">Repeat</keyword>
<dbReference type="InterPro" id="IPR058923">
    <property type="entry name" value="RCC1-like_dom"/>
</dbReference>
<evidence type="ECO:0000313" key="5">
    <source>
        <dbReference type="Proteomes" id="UP000321595"/>
    </source>
</evidence>
<dbReference type="Pfam" id="PF25390">
    <property type="entry name" value="WD40_RLD"/>
    <property type="match status" value="1"/>
</dbReference>
<dbReference type="PANTHER" id="PTHR22870">
    <property type="entry name" value="REGULATOR OF CHROMOSOME CONDENSATION"/>
    <property type="match status" value="1"/>
</dbReference>
<dbReference type="PANTHER" id="PTHR22870:SF408">
    <property type="entry name" value="OS09G0560450 PROTEIN"/>
    <property type="match status" value="1"/>
</dbReference>
<evidence type="ECO:0000259" key="3">
    <source>
        <dbReference type="SMART" id="SM00635"/>
    </source>
</evidence>
<dbReference type="SMART" id="SM00635">
    <property type="entry name" value="BID_2"/>
    <property type="match status" value="3"/>
</dbReference>
<keyword evidence="2" id="KW-0732">Signal</keyword>
<dbReference type="Gene3D" id="2.130.10.30">
    <property type="entry name" value="Regulator of chromosome condensation 1/beta-lactamase-inhibitor protein II"/>
    <property type="match status" value="2"/>
</dbReference>
<feature type="domain" description="BIG2" evidence="3">
    <location>
        <begin position="334"/>
        <end position="418"/>
    </location>
</feature>
<sequence length="771" mass="78725">MWIKVAAVFLMLMASACKYDAYSELTCSSSSECPSGAECRSGFCASTNDVVPVEDMGDDTPDTSVFRIEVGPTLALNVGDTGQLEAQAFNRASEPLAVLFTWSSADESVAAVSPSGEVTALGPGNTTITVSAEGVEAQATVGVDNPPVAIEVQPETAIVGVGTSVSLSAEVTDINGGVLSVPVTWSSSDEAVATVSPTGVVSGVAEGSVTITATSGELSGTAEIDVQLLEPNTLVLEAFDSSLDPIDIQDISVRNSAIIVVEASLFFRDNGVELEFPNESVVFAIDSTTFGVLGNPGGQTASFTADADSEGIATITATFGELEETLTIEVYTPVPDTLTITPTDPSAFIGAEVVFTADVIAQDGLPLVTDVNWTSDNSSLATILEEDLGATAVARTLGPGAVTIRATAGSLTEETTLTIAGFAAGSIALGEEHTCALSLAGFAYCWGEGADGRLGDDQTSDRDLPSRVDGNRVFGSIHAGDRHTCALTSDGAVFCWGAGGRLGTGNGSGAEVPTPITGTRVFQEIATGKDHTCGFTDMDELYCWGSGGSGQLGDGQAANSNAPVLVPKPAGALGWLNVAAGHTHTCALDTAGKAYCWGTNDQGQLGNGTNDPSNSPVPVDVSAVNNAAFVWIGAGENFTCARTMAGELYCWGTNAVGQLGLGVAQTSFDTPTQVPGLLFEAVSIGSSHACGLSAGDTYCWGDSGSGRIGAAMDQNMPTQVVGATFTSVEAGGEHTCGLLSTNFIECFGENQRGQLGIDNTDDQSSPSLVWP</sequence>
<dbReference type="KEGG" id="bbae:FRD01_18330"/>
<gene>
    <name evidence="4" type="ORF">FRD01_18330</name>
</gene>
<evidence type="ECO:0000256" key="1">
    <source>
        <dbReference type="ARBA" id="ARBA00022737"/>
    </source>
</evidence>
<dbReference type="PROSITE" id="PS50012">
    <property type="entry name" value="RCC1_3"/>
    <property type="match status" value="6"/>
</dbReference>
<dbReference type="InterPro" id="IPR009091">
    <property type="entry name" value="RCC1/BLIP-II"/>
</dbReference>
<proteinExistence type="predicted"/>
<keyword evidence="5" id="KW-1185">Reference proteome</keyword>
<protein>
    <recommendedName>
        <fullName evidence="3">BIG2 domain-containing protein</fullName>
    </recommendedName>
</protein>
<dbReference type="SUPFAM" id="SSF50985">
    <property type="entry name" value="RCC1/BLIP-II"/>
    <property type="match status" value="2"/>
</dbReference>
<name>A0A5B8XTC4_9DELT</name>
<dbReference type="InterPro" id="IPR003343">
    <property type="entry name" value="Big_2"/>
</dbReference>
<dbReference type="AlphaFoldDB" id="A0A5B8XTC4"/>
<feature type="domain" description="BIG2" evidence="3">
    <location>
        <begin position="146"/>
        <end position="225"/>
    </location>
</feature>
<reference evidence="4 5" key="1">
    <citation type="submission" date="2019-08" db="EMBL/GenBank/DDBJ databases">
        <authorList>
            <person name="Liang Q."/>
        </authorList>
    </citation>
    <scope>NUCLEOTIDE SEQUENCE [LARGE SCALE GENOMIC DNA]</scope>
    <source>
        <strain evidence="4 5">V1718</strain>
    </source>
</reference>
<dbReference type="InterPro" id="IPR008964">
    <property type="entry name" value="Invasin/intimin_cell_adhesion"/>
</dbReference>